<feature type="domain" description="Glycoside hydrolase 123 catalytic" evidence="1">
    <location>
        <begin position="170"/>
        <end position="496"/>
    </location>
</feature>
<sequence>GPGMDYQIDLVDPLTKVFADEVPDAWVVATQMVLQGEPLVLQLAYQRLRDDDASFSELTLATSLSAQCFEINQVPSQLPTWPHPDARYLRTTPGLFPDLLTPLTGPVRAYHGQVRALWLKIPTESLTPGSYELTITLTETASGQVVFSQTVPLTVAAAVAQPPRLHHTEWFSVDCLADYYHEAPYTPRLWAIIGNFMVFAHDEALMDTLLTPIFTPPLDTAVGATRTNVQLVQILPGTPYRFDWSRLRKWCQLAQQSGFAYLEMPPLFTQWGAQATPTITDTAGTALFGWHVPSTAPAYRAFLQALLPQLLAVLAEEGYDRDHLFFHLADEPNASTEDGYRAARAQVADLLDGLQVIDALSDVRFYENGLVPHPVVADDALAPFLAADAAPLWTYYCCAQTTAVPNRFFALRSYDNRVLGVLLYRHQIQGFLHWGFNFYNAQLSTRPIDPFAVTDAGGAFPSGDPFLVYPGADGQPLNSLRNEVQRLGFGDLAVLQQLEALKGRPFVERLIDVTAGMVPQFDDYPPDAGWLTRLHEKAVATLAAAAPAHKKE</sequence>
<accession>A0AAT8XUB5</accession>
<dbReference type="InterPro" id="IPR025150">
    <property type="entry name" value="GH123_cat"/>
</dbReference>
<keyword evidence="3" id="KW-0002">3D-structure</keyword>
<name>A0AAT8XUB5_9LACO</name>
<reference evidence="3" key="1">
    <citation type="journal article" date="2024" name="Nat. Commun.">
        <title>Genetic and functional diversity of beta-N-acetylgalactosamine-targeting glycosidases expanded by deep-sea metagenome analysis.</title>
        <authorList>
            <person name="Sumida T."/>
            <person name="Hiraoka S."/>
            <person name="Usui K."/>
            <person name="Ishiwata A."/>
            <person name="Sengoku T."/>
            <person name="Stubbs K.A."/>
            <person name="Tanaka K."/>
            <person name="Deguchi S."/>
            <person name="Fushinobu S."/>
            <person name="Nunoura T."/>
        </authorList>
    </citation>
    <scope>X-RAY CRYSTALLOGRAPHY (2.50 ANGSTROMS)</scope>
</reference>
<proteinExistence type="evidence at protein level"/>
<dbReference type="PDB" id="8K2N">
    <property type="method" value="X-ray"/>
    <property type="resolution" value="2.50 A"/>
    <property type="chains" value="A/B/C/D=1-552"/>
</dbReference>
<dbReference type="Pfam" id="PF13320">
    <property type="entry name" value="GH123_cat"/>
    <property type="match status" value="1"/>
</dbReference>
<dbReference type="SMR" id="A0AAT8XUB5"/>
<evidence type="ECO:0000313" key="2">
    <source>
        <dbReference type="PDB" id="8K2N"/>
    </source>
</evidence>
<evidence type="ECO:0007829" key="3">
    <source>
        <dbReference type="PDB" id="8K2N"/>
    </source>
</evidence>
<organism evidence="2">
    <name type="scientific">Lacticaseibacillus yichunensis</name>
    <dbReference type="NCBI Taxonomy" id="2486015"/>
    <lineage>
        <taxon>Bacteria</taxon>
        <taxon>Bacillati</taxon>
        <taxon>Bacillota</taxon>
        <taxon>Bacilli</taxon>
        <taxon>Lactobacillales</taxon>
        <taxon>Lactobacillaceae</taxon>
        <taxon>Lacticaseibacillus</taxon>
    </lineage>
</organism>
<evidence type="ECO:0000259" key="1">
    <source>
        <dbReference type="Pfam" id="PF13320"/>
    </source>
</evidence>
<dbReference type="AlphaFoldDB" id="A0AAT8XUB5"/>
<protein>
    <submittedName>
        <fullName evidence="2">Monosaccharide-releasing beta-N-acetylgalactosaminidase</fullName>
    </submittedName>
</protein>